<dbReference type="InterPro" id="IPR009325">
    <property type="entry name" value="DUF983"/>
</dbReference>
<reference evidence="2 3" key="1">
    <citation type="submission" date="2016-10" db="EMBL/GenBank/DDBJ databases">
        <authorList>
            <person name="de Groot N.N."/>
        </authorList>
    </citation>
    <scope>NUCLEOTIDE SEQUENCE [LARGE SCALE GENOMIC DNA]</scope>
    <source>
        <strain evidence="2 3">MAR_2009_71</strain>
    </source>
</reference>
<dbReference type="Proteomes" id="UP000183038">
    <property type="component" value="Unassembled WGS sequence"/>
</dbReference>
<dbReference type="EMBL" id="FNTB01000001">
    <property type="protein sequence ID" value="SEB52067.1"/>
    <property type="molecule type" value="Genomic_DNA"/>
</dbReference>
<accession>A0A1H4K0V8</accession>
<keyword evidence="1" id="KW-0812">Transmembrane</keyword>
<protein>
    <submittedName>
        <fullName evidence="2">Uncharacterized conserved protein, DUF983 family</fullName>
    </submittedName>
</protein>
<dbReference type="Pfam" id="PF06170">
    <property type="entry name" value="DUF983"/>
    <property type="match status" value="1"/>
</dbReference>
<evidence type="ECO:0000313" key="3">
    <source>
        <dbReference type="Proteomes" id="UP000183038"/>
    </source>
</evidence>
<organism evidence="2 3">
    <name type="scientific">Maribacter dokdonensis</name>
    <dbReference type="NCBI Taxonomy" id="320912"/>
    <lineage>
        <taxon>Bacteria</taxon>
        <taxon>Pseudomonadati</taxon>
        <taxon>Bacteroidota</taxon>
        <taxon>Flavobacteriia</taxon>
        <taxon>Flavobacteriales</taxon>
        <taxon>Flavobacteriaceae</taxon>
        <taxon>Maribacter</taxon>
    </lineage>
</organism>
<proteinExistence type="predicted"/>
<feature type="transmembrane region" description="Helical" evidence="1">
    <location>
        <begin position="71"/>
        <end position="97"/>
    </location>
</feature>
<sequence length="135" mass="15712">MIRPKPLFYVLILQYKNGVMSKVLNVVKCKCPNCNEGKVFSGQGNVFLFKMPTMNERCSECNFKFEKETGFFFGAMFVSYALAVAQMIISLVLFWYFVDLSPLRVFTIIALVTILLSTFNFRLSRSIWIHLFYKL</sequence>
<feature type="transmembrane region" description="Helical" evidence="1">
    <location>
        <begin position="103"/>
        <end position="121"/>
    </location>
</feature>
<gene>
    <name evidence="2" type="ORF">SAMN05192540_0688</name>
</gene>
<evidence type="ECO:0000313" key="2">
    <source>
        <dbReference type="EMBL" id="SEB52067.1"/>
    </source>
</evidence>
<name>A0A1H4K0V8_9FLAO</name>
<dbReference type="AlphaFoldDB" id="A0A1H4K0V8"/>
<evidence type="ECO:0000256" key="1">
    <source>
        <dbReference type="SAM" id="Phobius"/>
    </source>
</evidence>
<keyword evidence="1" id="KW-0472">Membrane</keyword>
<keyword evidence="1" id="KW-1133">Transmembrane helix</keyword>